<proteinExistence type="predicted"/>
<dbReference type="AlphaFoldDB" id="A0A7W7LAG3"/>
<evidence type="ECO:0000313" key="1">
    <source>
        <dbReference type="EMBL" id="MBB4886600.1"/>
    </source>
</evidence>
<name>A0A7W7LAG3_STRNE</name>
<keyword evidence="2" id="KW-1185">Reference proteome</keyword>
<dbReference type="Proteomes" id="UP000556436">
    <property type="component" value="Unassembled WGS sequence"/>
</dbReference>
<dbReference type="EMBL" id="JACHJG010000004">
    <property type="protein sequence ID" value="MBB4886600.1"/>
    <property type="molecule type" value="Genomic_DNA"/>
</dbReference>
<protein>
    <submittedName>
        <fullName evidence="1">Uncharacterized protein</fullName>
    </submittedName>
</protein>
<sequence length="55" mass="5935">MPDTPESGDERHSLRLIGGYGNSASTFVTENNRSGAQSSLVFKRGTLSAWFSAFP</sequence>
<evidence type="ECO:0000313" key="2">
    <source>
        <dbReference type="Proteomes" id="UP000556436"/>
    </source>
</evidence>
<reference evidence="1 2" key="1">
    <citation type="submission" date="2020-08" db="EMBL/GenBank/DDBJ databases">
        <title>Genomic Encyclopedia of Type Strains, Phase III (KMG-III): the genomes of soil and plant-associated and newly described type strains.</title>
        <authorList>
            <person name="Whitman W."/>
        </authorList>
    </citation>
    <scope>NUCLEOTIDE SEQUENCE [LARGE SCALE GENOMIC DNA]</scope>
    <source>
        <strain evidence="1 2">CECT 3265</strain>
    </source>
</reference>
<organism evidence="1 2">
    <name type="scientific">Streptomyces netropsis</name>
    <name type="common">Streptoverticillium netropsis</name>
    <dbReference type="NCBI Taxonomy" id="55404"/>
    <lineage>
        <taxon>Bacteria</taxon>
        <taxon>Bacillati</taxon>
        <taxon>Actinomycetota</taxon>
        <taxon>Actinomycetes</taxon>
        <taxon>Kitasatosporales</taxon>
        <taxon>Streptomycetaceae</taxon>
        <taxon>Streptomyces</taxon>
    </lineage>
</organism>
<comment type="caution">
    <text evidence="1">The sequence shown here is derived from an EMBL/GenBank/DDBJ whole genome shotgun (WGS) entry which is preliminary data.</text>
</comment>
<gene>
    <name evidence="1" type="ORF">FHS38_002633</name>
</gene>
<accession>A0A7W7LAG3</accession>